<evidence type="ECO:0000256" key="1">
    <source>
        <dbReference type="ARBA" id="ARBA00007847"/>
    </source>
</evidence>
<dbReference type="EMBL" id="JAALAA010000008">
    <property type="protein sequence ID" value="NGN93385.1"/>
    <property type="molecule type" value="Genomic_DNA"/>
</dbReference>
<dbReference type="Proteomes" id="UP000483261">
    <property type="component" value="Unassembled WGS sequence"/>
</dbReference>
<dbReference type="GO" id="GO:0047661">
    <property type="term" value="F:amino-acid racemase activity"/>
    <property type="evidence" value="ECO:0007669"/>
    <property type="project" value="InterPro"/>
</dbReference>
<comment type="caution">
    <text evidence="3">The sequence shown here is derived from an EMBL/GenBank/DDBJ whole genome shotgun (WGS) entry which is preliminary data.</text>
</comment>
<sequence length="245" mass="26555">MRRIGVLGGMSWESTAEYYRLLNEIAAKRLGGLHSADLLVRSVDFAEIEEMQVAGEWERAGARLAEEAATLSDAGAEVIVLATNTMHKVAGALEETYGERFLHLGDTTAAAVRAAGVGRVGLLGTGFTMSQPFYADRLRGHGLDVAVPNERDQETVHRIIYEELCLGTFLDSSREAYLEVVDRLVADGCEGVILGCTEIELLLPIETYAGVPLFPTTRLHCEAAIEAALRPQDQRSVAHSSARIA</sequence>
<evidence type="ECO:0000256" key="2">
    <source>
        <dbReference type="ARBA" id="ARBA00023235"/>
    </source>
</evidence>
<dbReference type="PANTHER" id="PTHR21198">
    <property type="entry name" value="GLUTAMATE RACEMASE"/>
    <property type="match status" value="1"/>
</dbReference>
<dbReference type="NCBIfam" id="TIGR00035">
    <property type="entry name" value="asp_race"/>
    <property type="match status" value="1"/>
</dbReference>
<keyword evidence="2" id="KW-0413">Isomerase</keyword>
<dbReference type="SUPFAM" id="SSF53681">
    <property type="entry name" value="Aspartate/glutamate racemase"/>
    <property type="match status" value="2"/>
</dbReference>
<organism evidence="3 4">
    <name type="scientific">Nocardioides turkmenicus</name>
    <dbReference type="NCBI Taxonomy" id="2711220"/>
    <lineage>
        <taxon>Bacteria</taxon>
        <taxon>Bacillati</taxon>
        <taxon>Actinomycetota</taxon>
        <taxon>Actinomycetes</taxon>
        <taxon>Propionibacteriales</taxon>
        <taxon>Nocardioidaceae</taxon>
        <taxon>Nocardioides</taxon>
    </lineage>
</organism>
<dbReference type="RefSeq" id="WP_165111116.1">
    <property type="nucleotide sequence ID" value="NZ_JAALAA010000008.1"/>
</dbReference>
<dbReference type="PANTHER" id="PTHR21198:SF7">
    <property type="entry name" value="ASPARTATE-GLUTAMATE RACEMASE FAMILY"/>
    <property type="match status" value="1"/>
</dbReference>
<dbReference type="InterPro" id="IPR001920">
    <property type="entry name" value="Asp/Glu_race"/>
</dbReference>
<dbReference type="Gene3D" id="3.40.50.1860">
    <property type="match status" value="2"/>
</dbReference>
<reference evidence="3 4" key="1">
    <citation type="submission" date="2020-02" db="EMBL/GenBank/DDBJ databases">
        <title>Whole-genome analyses of novel actinobacteria.</title>
        <authorList>
            <person name="Sahin N."/>
        </authorList>
    </citation>
    <scope>NUCLEOTIDE SEQUENCE [LARGE SCALE GENOMIC DNA]</scope>
    <source>
        <strain evidence="3 4">KC13</strain>
    </source>
</reference>
<evidence type="ECO:0000313" key="3">
    <source>
        <dbReference type="EMBL" id="NGN93385.1"/>
    </source>
</evidence>
<dbReference type="InterPro" id="IPR015942">
    <property type="entry name" value="Asp/Glu/hydantoin_racemase"/>
</dbReference>
<keyword evidence="4" id="KW-1185">Reference proteome</keyword>
<proteinExistence type="inferred from homology"/>
<accession>A0A6M1QU59</accession>
<name>A0A6M1QU59_9ACTN</name>
<dbReference type="AlphaFoldDB" id="A0A6M1QU59"/>
<evidence type="ECO:0000313" key="4">
    <source>
        <dbReference type="Proteomes" id="UP000483261"/>
    </source>
</evidence>
<comment type="similarity">
    <text evidence="1">Belongs to the aspartate/glutamate racemases family.</text>
</comment>
<gene>
    <name evidence="3" type="ORF">G5C66_11615</name>
</gene>
<dbReference type="Pfam" id="PF01177">
    <property type="entry name" value="Asp_Glu_race"/>
    <property type="match status" value="1"/>
</dbReference>
<protein>
    <submittedName>
        <fullName evidence="3">Aspartate/glutamate racemase family protein</fullName>
    </submittedName>
</protein>
<dbReference type="InterPro" id="IPR004380">
    <property type="entry name" value="Asp_race"/>
</dbReference>